<evidence type="ECO:0000313" key="2">
    <source>
        <dbReference type="EMBL" id="MFF3574559.1"/>
    </source>
</evidence>
<gene>
    <name evidence="2" type="ORF">ACFYXQ_43105</name>
</gene>
<dbReference type="InterPro" id="IPR052526">
    <property type="entry name" value="HTH-type_Bedaq_tolerance"/>
</dbReference>
<dbReference type="Pfam" id="PF01047">
    <property type="entry name" value="MarR"/>
    <property type="match status" value="1"/>
</dbReference>
<dbReference type="InterPro" id="IPR036390">
    <property type="entry name" value="WH_DNA-bd_sf"/>
</dbReference>
<evidence type="ECO:0000313" key="3">
    <source>
        <dbReference type="Proteomes" id="UP001601992"/>
    </source>
</evidence>
<keyword evidence="3" id="KW-1185">Reference proteome</keyword>
<comment type="caution">
    <text evidence="2">The sequence shown here is derived from an EMBL/GenBank/DDBJ whole genome shotgun (WGS) entry which is preliminary data.</text>
</comment>
<dbReference type="RefSeq" id="WP_083896298.1">
    <property type="nucleotide sequence ID" value="NZ_JBIAQY010000028.1"/>
</dbReference>
<dbReference type="PROSITE" id="PS50995">
    <property type="entry name" value="HTH_MARR_2"/>
    <property type="match status" value="1"/>
</dbReference>
<dbReference type="InterPro" id="IPR036388">
    <property type="entry name" value="WH-like_DNA-bd_sf"/>
</dbReference>
<sequence>MSINRDGAHTLAVPLACHIAHQLSCAVLRLRARLRTEFATGSSRWTWSQLSTLNRIASEGPTTLSALAAAECVRPQARSSTVAALCEEGVVARESDPTDARKMLVSITPAGRDLLASIPALREAWLERAIEQRLSPTERRTLADAAQLMNRLADC</sequence>
<dbReference type="Proteomes" id="UP001601992">
    <property type="component" value="Unassembled WGS sequence"/>
</dbReference>
<dbReference type="PANTHER" id="PTHR39515:SF2">
    <property type="entry name" value="HTH-TYPE TRANSCRIPTIONAL REGULATOR RV0880"/>
    <property type="match status" value="1"/>
</dbReference>
<dbReference type="SMART" id="SM00347">
    <property type="entry name" value="HTH_MARR"/>
    <property type="match status" value="1"/>
</dbReference>
<dbReference type="InterPro" id="IPR000835">
    <property type="entry name" value="HTH_MarR-typ"/>
</dbReference>
<name>A0ABW6SFX7_9NOCA</name>
<feature type="domain" description="HTH marR-type" evidence="1">
    <location>
        <begin position="16"/>
        <end position="154"/>
    </location>
</feature>
<accession>A0ABW6SFX7</accession>
<dbReference type="Gene3D" id="1.10.10.10">
    <property type="entry name" value="Winged helix-like DNA-binding domain superfamily/Winged helix DNA-binding domain"/>
    <property type="match status" value="1"/>
</dbReference>
<reference evidence="2 3" key="1">
    <citation type="submission" date="2024-10" db="EMBL/GenBank/DDBJ databases">
        <title>The Natural Products Discovery Center: Release of the First 8490 Sequenced Strains for Exploring Actinobacteria Biosynthetic Diversity.</title>
        <authorList>
            <person name="Kalkreuter E."/>
            <person name="Kautsar S.A."/>
            <person name="Yang D."/>
            <person name="Bader C.D."/>
            <person name="Teijaro C.N."/>
            <person name="Fluegel L."/>
            <person name="Davis C.M."/>
            <person name="Simpson J.R."/>
            <person name="Lauterbach L."/>
            <person name="Steele A.D."/>
            <person name="Gui C."/>
            <person name="Meng S."/>
            <person name="Li G."/>
            <person name="Viehrig K."/>
            <person name="Ye F."/>
            <person name="Su P."/>
            <person name="Kiefer A.F."/>
            <person name="Nichols A."/>
            <person name="Cepeda A.J."/>
            <person name="Yan W."/>
            <person name="Fan B."/>
            <person name="Jiang Y."/>
            <person name="Adhikari A."/>
            <person name="Zheng C.-J."/>
            <person name="Schuster L."/>
            <person name="Cowan T.M."/>
            <person name="Smanski M.J."/>
            <person name="Chevrette M.G."/>
            <person name="De Carvalho L.P.S."/>
            <person name="Shen B."/>
        </authorList>
    </citation>
    <scope>NUCLEOTIDE SEQUENCE [LARGE SCALE GENOMIC DNA]</scope>
    <source>
        <strain evidence="2 3">NPDC002593</strain>
    </source>
</reference>
<proteinExistence type="predicted"/>
<dbReference type="PANTHER" id="PTHR39515">
    <property type="entry name" value="CONSERVED PROTEIN"/>
    <property type="match status" value="1"/>
</dbReference>
<dbReference type="SUPFAM" id="SSF46785">
    <property type="entry name" value="Winged helix' DNA-binding domain"/>
    <property type="match status" value="1"/>
</dbReference>
<evidence type="ECO:0000259" key="1">
    <source>
        <dbReference type="PROSITE" id="PS50995"/>
    </source>
</evidence>
<organism evidence="2 3">
    <name type="scientific">Nocardia jiangxiensis</name>
    <dbReference type="NCBI Taxonomy" id="282685"/>
    <lineage>
        <taxon>Bacteria</taxon>
        <taxon>Bacillati</taxon>
        <taxon>Actinomycetota</taxon>
        <taxon>Actinomycetes</taxon>
        <taxon>Mycobacteriales</taxon>
        <taxon>Nocardiaceae</taxon>
        <taxon>Nocardia</taxon>
    </lineage>
</organism>
<dbReference type="EMBL" id="JBIAQY010000028">
    <property type="protein sequence ID" value="MFF3574559.1"/>
    <property type="molecule type" value="Genomic_DNA"/>
</dbReference>
<protein>
    <submittedName>
        <fullName evidence="2">MarR family winged helix-turn-helix transcriptional regulator</fullName>
    </submittedName>
</protein>